<protein>
    <submittedName>
        <fullName evidence="10">Myb domain protein 105</fullName>
    </submittedName>
</protein>
<dbReference type="EMBL" id="SDAM02000099">
    <property type="protein sequence ID" value="KAH6830402.1"/>
    <property type="molecule type" value="Genomic_DNA"/>
</dbReference>
<dbReference type="InterPro" id="IPR017930">
    <property type="entry name" value="Myb_dom"/>
</dbReference>
<evidence type="ECO:0000259" key="8">
    <source>
        <dbReference type="PROSITE" id="PS50090"/>
    </source>
</evidence>
<evidence type="ECO:0000313" key="11">
    <source>
        <dbReference type="Proteomes" id="UP001190926"/>
    </source>
</evidence>
<evidence type="ECO:0000256" key="1">
    <source>
        <dbReference type="ARBA" id="ARBA00004123"/>
    </source>
</evidence>
<evidence type="ECO:0000256" key="4">
    <source>
        <dbReference type="ARBA" id="ARBA00023125"/>
    </source>
</evidence>
<feature type="domain" description="HTH myb-type" evidence="9">
    <location>
        <begin position="109"/>
        <end position="155"/>
    </location>
</feature>
<dbReference type="SUPFAM" id="SSF46689">
    <property type="entry name" value="Homeodomain-like"/>
    <property type="match status" value="1"/>
</dbReference>
<keyword evidence="3" id="KW-0805">Transcription regulation</keyword>
<evidence type="ECO:0000313" key="10">
    <source>
        <dbReference type="EMBL" id="KAH6830402.1"/>
    </source>
</evidence>
<dbReference type="GO" id="GO:0000978">
    <property type="term" value="F:RNA polymerase II cis-regulatory region sequence-specific DNA binding"/>
    <property type="evidence" value="ECO:0007669"/>
    <property type="project" value="TreeGrafter"/>
</dbReference>
<dbReference type="PROSITE" id="PS51294">
    <property type="entry name" value="HTH_MYB"/>
    <property type="match status" value="2"/>
</dbReference>
<dbReference type="PANTHER" id="PTHR45614:SF277">
    <property type="entry name" value="HOMEODOMAIN-LIKE PROTEIN-RELATED"/>
    <property type="match status" value="1"/>
</dbReference>
<proteinExistence type="predicted"/>
<evidence type="ECO:0000256" key="2">
    <source>
        <dbReference type="ARBA" id="ARBA00022737"/>
    </source>
</evidence>
<name>A0AAD4JAZ5_PERFH</name>
<keyword evidence="2" id="KW-0677">Repeat</keyword>
<keyword evidence="4" id="KW-0238">DNA-binding</keyword>
<dbReference type="CDD" id="cd00167">
    <property type="entry name" value="SANT"/>
    <property type="match status" value="2"/>
</dbReference>
<accession>A0AAD4JAZ5</accession>
<keyword evidence="5" id="KW-0804">Transcription</keyword>
<feature type="compositionally biased region" description="Acidic residues" evidence="7">
    <location>
        <begin position="63"/>
        <end position="76"/>
    </location>
</feature>
<dbReference type="SMART" id="SM00717">
    <property type="entry name" value="SANT"/>
    <property type="match status" value="2"/>
</dbReference>
<comment type="caution">
    <text evidence="10">The sequence shown here is derived from an EMBL/GenBank/DDBJ whole genome shotgun (WGS) entry which is preliminary data.</text>
</comment>
<keyword evidence="11" id="KW-1185">Reference proteome</keyword>
<organism evidence="10 11">
    <name type="scientific">Perilla frutescens var. hirtella</name>
    <name type="common">Perilla citriodora</name>
    <name type="synonym">Perilla setoyensis</name>
    <dbReference type="NCBI Taxonomy" id="608512"/>
    <lineage>
        <taxon>Eukaryota</taxon>
        <taxon>Viridiplantae</taxon>
        <taxon>Streptophyta</taxon>
        <taxon>Embryophyta</taxon>
        <taxon>Tracheophyta</taxon>
        <taxon>Spermatophyta</taxon>
        <taxon>Magnoliopsida</taxon>
        <taxon>eudicotyledons</taxon>
        <taxon>Gunneridae</taxon>
        <taxon>Pentapetalae</taxon>
        <taxon>asterids</taxon>
        <taxon>lamiids</taxon>
        <taxon>Lamiales</taxon>
        <taxon>Lamiaceae</taxon>
        <taxon>Nepetoideae</taxon>
        <taxon>Elsholtzieae</taxon>
        <taxon>Perilla</taxon>
    </lineage>
</organism>
<evidence type="ECO:0000256" key="7">
    <source>
        <dbReference type="SAM" id="MobiDB-lite"/>
    </source>
</evidence>
<evidence type="ECO:0000256" key="3">
    <source>
        <dbReference type="ARBA" id="ARBA00023015"/>
    </source>
</evidence>
<evidence type="ECO:0000259" key="9">
    <source>
        <dbReference type="PROSITE" id="PS51294"/>
    </source>
</evidence>
<dbReference type="InterPro" id="IPR050560">
    <property type="entry name" value="MYB_TF"/>
</dbReference>
<keyword evidence="6" id="KW-0539">Nucleus</keyword>
<dbReference type="Pfam" id="PF13921">
    <property type="entry name" value="Myb_DNA-bind_6"/>
    <property type="match status" value="1"/>
</dbReference>
<gene>
    <name evidence="10" type="ORF">C2S53_007568</name>
</gene>
<dbReference type="PANTHER" id="PTHR45614">
    <property type="entry name" value="MYB PROTEIN-RELATED"/>
    <property type="match status" value="1"/>
</dbReference>
<feature type="domain" description="HTH myb-type" evidence="9">
    <location>
        <begin position="156"/>
        <end position="210"/>
    </location>
</feature>
<dbReference type="PROSITE" id="PS50090">
    <property type="entry name" value="MYB_LIKE"/>
    <property type="match status" value="2"/>
</dbReference>
<feature type="domain" description="Myb-like" evidence="8">
    <location>
        <begin position="109"/>
        <end position="155"/>
    </location>
</feature>
<dbReference type="FunFam" id="1.10.10.60:FF:000060">
    <property type="entry name" value="MYB transcription factor"/>
    <property type="match status" value="1"/>
</dbReference>
<dbReference type="InterPro" id="IPR009057">
    <property type="entry name" value="Homeodomain-like_sf"/>
</dbReference>
<dbReference type="GO" id="GO:0000981">
    <property type="term" value="F:DNA-binding transcription factor activity, RNA polymerase II-specific"/>
    <property type="evidence" value="ECO:0007669"/>
    <property type="project" value="TreeGrafter"/>
</dbReference>
<comment type="subcellular location">
    <subcellularLocation>
        <location evidence="1">Nucleus</location>
    </subcellularLocation>
</comment>
<reference evidence="10 11" key="1">
    <citation type="journal article" date="2021" name="Nat. Commun.">
        <title>Incipient diploidization of the medicinal plant Perilla within 10,000 years.</title>
        <authorList>
            <person name="Zhang Y."/>
            <person name="Shen Q."/>
            <person name="Leng L."/>
            <person name="Zhang D."/>
            <person name="Chen S."/>
            <person name="Shi Y."/>
            <person name="Ning Z."/>
            <person name="Chen S."/>
        </authorList>
    </citation>
    <scope>NUCLEOTIDE SEQUENCE [LARGE SCALE GENOMIC DNA]</scope>
    <source>
        <strain evidence="11">cv. PC099</strain>
    </source>
</reference>
<feature type="region of interest" description="Disordered" evidence="7">
    <location>
        <begin position="54"/>
        <end position="110"/>
    </location>
</feature>
<sequence>MQHHDAFHLSRRHHENGGATSASMIDRLLRPMFSLGFSANKSIDESDHFLGLKSRNNVHDQEHDEEEEDEEDEETSETGGYKNLKKKGENPNSSCSKKRENGGTRLCARGHWKPSEDAKLRELVAAFGPQNWNLIAEKLEGRSGKSCRLRWYNQLDPKINKRAFTEEEEERLIEAHRVYGNKWAFISRFFPGRTDNSVKNHWHVLMARRSREKSKSYMKMKWANSKPPPLDQPIRSSVQETAVPNYFNYADQLSNYERQHFNHGNSYSQGSTSQISFAAPISSSTASAADQYQDAAYYMETPTFIDFLGVGSV</sequence>
<dbReference type="GO" id="GO:0005634">
    <property type="term" value="C:nucleus"/>
    <property type="evidence" value="ECO:0007669"/>
    <property type="project" value="UniProtKB-SubCell"/>
</dbReference>
<dbReference type="Proteomes" id="UP001190926">
    <property type="component" value="Unassembled WGS sequence"/>
</dbReference>
<dbReference type="AlphaFoldDB" id="A0AAD4JAZ5"/>
<evidence type="ECO:0000256" key="5">
    <source>
        <dbReference type="ARBA" id="ARBA00023163"/>
    </source>
</evidence>
<dbReference type="Gene3D" id="1.10.10.60">
    <property type="entry name" value="Homeodomain-like"/>
    <property type="match status" value="2"/>
</dbReference>
<feature type="domain" description="Myb-like" evidence="8">
    <location>
        <begin position="156"/>
        <end position="206"/>
    </location>
</feature>
<evidence type="ECO:0000256" key="6">
    <source>
        <dbReference type="ARBA" id="ARBA00023242"/>
    </source>
</evidence>
<dbReference type="InterPro" id="IPR001005">
    <property type="entry name" value="SANT/Myb"/>
</dbReference>